<sequence>MVLCRFMVRRGCVLVVLCCLLVCVVCHDSSFPGKTSALPFDDATPPQRRHVRTAEDKSMNLLLQWIRPFLLDKVIIKRVRISKGHGSRKGPKAGP</sequence>
<evidence type="ECO:0008006" key="4">
    <source>
        <dbReference type="Google" id="ProtNLM"/>
    </source>
</evidence>
<name>A0A7Y9PHW1_9BACT</name>
<evidence type="ECO:0000313" key="3">
    <source>
        <dbReference type="Proteomes" id="UP000589520"/>
    </source>
</evidence>
<keyword evidence="1" id="KW-0732">Signal</keyword>
<gene>
    <name evidence="2" type="ORF">HDF17_002517</name>
</gene>
<evidence type="ECO:0000313" key="2">
    <source>
        <dbReference type="EMBL" id="NYF80197.1"/>
    </source>
</evidence>
<dbReference type="Proteomes" id="UP000589520">
    <property type="component" value="Unassembled WGS sequence"/>
</dbReference>
<accession>A0A7Y9PHW1</accession>
<protein>
    <recommendedName>
        <fullName evidence="4">Secreted protein</fullName>
    </recommendedName>
</protein>
<comment type="caution">
    <text evidence="2">The sequence shown here is derived from an EMBL/GenBank/DDBJ whole genome shotgun (WGS) entry which is preliminary data.</text>
</comment>
<organism evidence="2 3">
    <name type="scientific">Granulicella arctica</name>
    <dbReference type="NCBI Taxonomy" id="940613"/>
    <lineage>
        <taxon>Bacteria</taxon>
        <taxon>Pseudomonadati</taxon>
        <taxon>Acidobacteriota</taxon>
        <taxon>Terriglobia</taxon>
        <taxon>Terriglobales</taxon>
        <taxon>Acidobacteriaceae</taxon>
        <taxon>Granulicella</taxon>
    </lineage>
</organism>
<reference evidence="2 3" key="1">
    <citation type="submission" date="2020-07" db="EMBL/GenBank/DDBJ databases">
        <title>Genomic Encyclopedia of Type Strains, Phase IV (KMG-V): Genome sequencing to study the core and pangenomes of soil and plant-associated prokaryotes.</title>
        <authorList>
            <person name="Whitman W."/>
        </authorList>
    </citation>
    <scope>NUCLEOTIDE SEQUENCE [LARGE SCALE GENOMIC DNA]</scope>
    <source>
        <strain evidence="2 3">X4EP2</strain>
    </source>
</reference>
<dbReference type="AlphaFoldDB" id="A0A7Y9PHW1"/>
<keyword evidence="3" id="KW-1185">Reference proteome</keyword>
<evidence type="ECO:0000256" key="1">
    <source>
        <dbReference type="SAM" id="SignalP"/>
    </source>
</evidence>
<proteinExistence type="predicted"/>
<feature type="signal peptide" evidence="1">
    <location>
        <begin position="1"/>
        <end position="28"/>
    </location>
</feature>
<dbReference type="EMBL" id="JACCCW010000002">
    <property type="protein sequence ID" value="NYF80197.1"/>
    <property type="molecule type" value="Genomic_DNA"/>
</dbReference>
<feature type="chain" id="PRO_5030949480" description="Secreted protein" evidence="1">
    <location>
        <begin position="29"/>
        <end position="95"/>
    </location>
</feature>